<evidence type="ECO:0000313" key="18">
    <source>
        <dbReference type="EMBL" id="RKF71539.1"/>
    </source>
</evidence>
<evidence type="ECO:0000259" key="15">
    <source>
        <dbReference type="Pfam" id="PF13802"/>
    </source>
</evidence>
<feature type="compositionally biased region" description="Polar residues" evidence="13">
    <location>
        <begin position="229"/>
        <end position="243"/>
    </location>
</feature>
<feature type="domain" description="Glycoside hydrolase family 31 N-terminal" evidence="15">
    <location>
        <begin position="97"/>
        <end position="337"/>
    </location>
</feature>
<dbReference type="PANTHER" id="PTHR22762">
    <property type="entry name" value="ALPHA-GLUCOSIDASE"/>
    <property type="match status" value="1"/>
</dbReference>
<evidence type="ECO:0000256" key="5">
    <source>
        <dbReference type="ARBA" id="ARBA00012741"/>
    </source>
</evidence>
<evidence type="ECO:0000256" key="11">
    <source>
        <dbReference type="ARBA" id="ARBA00042895"/>
    </source>
</evidence>
<feature type="region of interest" description="Disordered" evidence="13">
    <location>
        <begin position="209"/>
        <end position="251"/>
    </location>
</feature>
<evidence type="ECO:0000256" key="6">
    <source>
        <dbReference type="ARBA" id="ARBA00022729"/>
    </source>
</evidence>
<dbReference type="InterPro" id="IPR025887">
    <property type="entry name" value="Glyco_hydro_31_N_dom"/>
</dbReference>
<comment type="caution">
    <text evidence="18">The sequence shown here is derived from an EMBL/GenBank/DDBJ whole genome shotgun (WGS) entry which is preliminary data.</text>
</comment>
<feature type="compositionally biased region" description="Basic and acidic residues" evidence="13">
    <location>
        <begin position="209"/>
        <end position="228"/>
    </location>
</feature>
<evidence type="ECO:0000256" key="1">
    <source>
        <dbReference type="ARBA" id="ARBA00001657"/>
    </source>
</evidence>
<evidence type="ECO:0000256" key="3">
    <source>
        <dbReference type="ARBA" id="ARBA00004833"/>
    </source>
</evidence>
<dbReference type="EMBL" id="MCBR01009854">
    <property type="protein sequence ID" value="RKF71539.1"/>
    <property type="molecule type" value="Genomic_DNA"/>
</dbReference>
<dbReference type="InterPro" id="IPR033403">
    <property type="entry name" value="DUF5110"/>
</dbReference>
<gene>
    <name evidence="18" type="ORF">GcC1_098014</name>
</gene>
<dbReference type="InterPro" id="IPR017853">
    <property type="entry name" value="GH"/>
</dbReference>
<evidence type="ECO:0000256" key="8">
    <source>
        <dbReference type="ARBA" id="ARBA00022824"/>
    </source>
</evidence>
<proteinExistence type="inferred from homology"/>
<dbReference type="SUPFAM" id="SSF51011">
    <property type="entry name" value="Glycosyl hydrolase domain"/>
    <property type="match status" value="1"/>
</dbReference>
<comment type="pathway">
    <text evidence="3">Glycan metabolism; N-glycan metabolism.</text>
</comment>
<dbReference type="GO" id="GO:0030246">
    <property type="term" value="F:carbohydrate binding"/>
    <property type="evidence" value="ECO:0007669"/>
    <property type="project" value="InterPro"/>
</dbReference>
<comment type="similarity">
    <text evidence="4 12">Belongs to the glycosyl hydrolase 31 family.</text>
</comment>
<dbReference type="GO" id="GO:0017177">
    <property type="term" value="C:glucosidase II complex"/>
    <property type="evidence" value="ECO:0007669"/>
    <property type="project" value="TreeGrafter"/>
</dbReference>
<dbReference type="InterPro" id="IPR000322">
    <property type="entry name" value="Glyco_hydro_31_TIM"/>
</dbReference>
<dbReference type="Pfam" id="PF13802">
    <property type="entry name" value="Gal_mutarotas_2"/>
    <property type="match status" value="1"/>
</dbReference>
<dbReference type="GO" id="GO:0004558">
    <property type="term" value="F:alpha-1,4-glucosidase activity"/>
    <property type="evidence" value="ECO:0007669"/>
    <property type="project" value="UniProtKB-EC"/>
</dbReference>
<dbReference type="FunFam" id="2.60.40.1180:FF:000023">
    <property type="entry name" value="neutral alpha-glucosidase AB isoform X2"/>
    <property type="match status" value="1"/>
</dbReference>
<evidence type="ECO:0000256" key="10">
    <source>
        <dbReference type="ARBA" id="ARBA00023295"/>
    </source>
</evidence>
<comment type="catalytic activity">
    <reaction evidence="1">
        <text>Hydrolysis of terminal, non-reducing (1-&gt;4)-linked alpha-D-glucose residues with release of alpha-D-glucose.</text>
        <dbReference type="EC" id="3.2.1.20"/>
    </reaction>
</comment>
<dbReference type="PANTHER" id="PTHR22762:SF54">
    <property type="entry name" value="BCDNA.GH04962"/>
    <property type="match status" value="1"/>
</dbReference>
<dbReference type="GO" id="GO:0006491">
    <property type="term" value="P:N-glycan processing"/>
    <property type="evidence" value="ECO:0007669"/>
    <property type="project" value="TreeGrafter"/>
</dbReference>
<evidence type="ECO:0000256" key="13">
    <source>
        <dbReference type="SAM" id="MobiDB-lite"/>
    </source>
</evidence>
<dbReference type="Pfam" id="PF01055">
    <property type="entry name" value="Glyco_hydro_31_2nd"/>
    <property type="match status" value="1"/>
</dbReference>
<accession>A0A420IAG8</accession>
<dbReference type="CDD" id="cd06603">
    <property type="entry name" value="GH31_GANC_GANAB_alpha"/>
    <property type="match status" value="1"/>
</dbReference>
<feature type="domain" description="Glycosyl hydrolase family 31 C-terminal" evidence="17">
    <location>
        <begin position="730"/>
        <end position="818"/>
    </location>
</feature>
<dbReference type="SUPFAM" id="SSF51445">
    <property type="entry name" value="(Trans)glycosidases"/>
    <property type="match status" value="1"/>
</dbReference>
<dbReference type="InterPro" id="IPR011013">
    <property type="entry name" value="Gal_mutarotase_sf_dom"/>
</dbReference>
<organism evidence="18 19">
    <name type="scientific">Golovinomyces cichoracearum</name>
    <dbReference type="NCBI Taxonomy" id="62708"/>
    <lineage>
        <taxon>Eukaryota</taxon>
        <taxon>Fungi</taxon>
        <taxon>Dikarya</taxon>
        <taxon>Ascomycota</taxon>
        <taxon>Pezizomycotina</taxon>
        <taxon>Leotiomycetes</taxon>
        <taxon>Erysiphales</taxon>
        <taxon>Erysiphaceae</taxon>
        <taxon>Golovinomyces</taxon>
    </lineage>
</organism>
<sequence>MLYLVPPQKCFEIIAILIILISLFNSAVSVKYENFKNCDQSGFCKRNRQLADSAADQGVNWKTPYRLARESLRWNNGQLQGTILKKIDDSSQEVRLPITISFLKSGTARVTIDEEKRQKGDIQLRHNSKARKERYNEAESWVIVGGLELSKTAKEQRDSEKTVVTYGSGGQFEAEINFSPFFIEFKRDTVTQIKFNDRGLMNVEHWRQKVDKSEPKDGEEQKDNKSNDDQSTWWDESFGGTTDTKPRGPESVALDITFPGYEYIYGIPEHATSLSLKGTRGGSGNHEEPYRLFNADVFEYIIDSPMTLYGSIPFMQAHKEDSTVGIFWLNAAETWVDLIKEKKSYNPLSKVTGSKIDTKTHWFSESGLVDIFVFLGPSALEVIRSYSELTGFSQLPQHFSIGYHQCRWNYNSDEDVRDVDRQMSKYQIPYDVIWLDIEYTDDKQYFTWDPHSFTNPTGMLEQLDHAGRKLVAIIDPHIKNKEDYSVFQEMKSKELSVRDKDEKQYEGWCWPGSSYWIDSFNPAAIKWWISLFKYEKFKGSAPNVFIWNDMNEPSVFNGPETTMPKDNLHHGNWENRDVHNLYGMTFQNATYEALLERRKGEIRRPFILTRSYFAGSQRVGAMWTGDNQASWEHLAISFPMIINNGISGYPFAGADVGGFFGNPDKDLLTRWYQSGAFYPFFRGHAHIDTRRREPYLAGEPYTTIITEAIRLRYSLLPVWYTAFYEASVNGTPILRPHYIQYPADRAGFSIDDQFFVGGTGLLAKPVVAKDVNSVEVYLPDNEIYYDYFTYEKYNGKGKVKISTPLEKIPLLMQGGHIIPRKDRPRRSSHLMRWDPYTLIVVLSRSGQAKGELYIDDGETFDFQKGAYIYRQFEYKDNILNSRNIGGNGRLTTGFKQEMKIVGIERIVIVGAPKNWSKINDVMIGKDKVSFEFFPETGSKSSWAIIKAPKISIADDWMIRFPTGDESREL</sequence>
<keyword evidence="6" id="KW-0732">Signal</keyword>
<evidence type="ECO:0000259" key="16">
    <source>
        <dbReference type="Pfam" id="PF17137"/>
    </source>
</evidence>
<dbReference type="Proteomes" id="UP000285405">
    <property type="component" value="Unassembled WGS sequence"/>
</dbReference>
<dbReference type="Gene3D" id="2.60.40.1180">
    <property type="entry name" value="Golgi alpha-mannosidase II"/>
    <property type="match status" value="2"/>
</dbReference>
<evidence type="ECO:0000256" key="7">
    <source>
        <dbReference type="ARBA" id="ARBA00022801"/>
    </source>
</evidence>
<keyword evidence="9" id="KW-0325">Glycoprotein</keyword>
<dbReference type="Gene3D" id="3.20.20.80">
    <property type="entry name" value="Glycosidases"/>
    <property type="match status" value="2"/>
</dbReference>
<keyword evidence="8" id="KW-0256">Endoplasmic reticulum</keyword>
<dbReference type="InterPro" id="IPR030458">
    <property type="entry name" value="Glyco_hydro_31_AS"/>
</dbReference>
<dbReference type="SUPFAM" id="SSF74650">
    <property type="entry name" value="Galactose mutarotase-like"/>
    <property type="match status" value="1"/>
</dbReference>
<dbReference type="Pfam" id="PF21365">
    <property type="entry name" value="Glyco_hydro_31_3rd"/>
    <property type="match status" value="1"/>
</dbReference>
<dbReference type="Gene3D" id="2.60.40.1760">
    <property type="entry name" value="glycosyl hydrolase (family 31)"/>
    <property type="match status" value="1"/>
</dbReference>
<dbReference type="CDD" id="cd14752">
    <property type="entry name" value="GH31_N"/>
    <property type="match status" value="1"/>
</dbReference>
<evidence type="ECO:0000259" key="17">
    <source>
        <dbReference type="Pfam" id="PF21365"/>
    </source>
</evidence>
<keyword evidence="10 12" id="KW-0326">Glycosidase</keyword>
<evidence type="ECO:0000256" key="12">
    <source>
        <dbReference type="RuleBase" id="RU361185"/>
    </source>
</evidence>
<dbReference type="GO" id="GO:0005975">
    <property type="term" value="P:carbohydrate metabolic process"/>
    <property type="evidence" value="ECO:0007669"/>
    <property type="project" value="InterPro"/>
</dbReference>
<evidence type="ECO:0000259" key="14">
    <source>
        <dbReference type="Pfam" id="PF01055"/>
    </source>
</evidence>
<evidence type="ECO:0000313" key="19">
    <source>
        <dbReference type="Proteomes" id="UP000285405"/>
    </source>
</evidence>
<dbReference type="InterPro" id="IPR048395">
    <property type="entry name" value="Glyco_hydro_31_C"/>
</dbReference>
<dbReference type="PROSITE" id="PS00129">
    <property type="entry name" value="GLYCOSYL_HYDROL_F31_1"/>
    <property type="match status" value="1"/>
</dbReference>
<protein>
    <recommendedName>
        <fullName evidence="5">alpha-glucosidase</fullName>
        <ecNumber evidence="5">3.2.1.20</ecNumber>
    </recommendedName>
    <alternativeName>
        <fullName evidence="11">Glucosidase II subunit alpha</fullName>
    </alternativeName>
</protein>
<evidence type="ECO:0000256" key="9">
    <source>
        <dbReference type="ARBA" id="ARBA00023180"/>
    </source>
</evidence>
<evidence type="ECO:0000256" key="4">
    <source>
        <dbReference type="ARBA" id="ARBA00007806"/>
    </source>
</evidence>
<dbReference type="EC" id="3.2.1.20" evidence="5"/>
<evidence type="ECO:0000256" key="2">
    <source>
        <dbReference type="ARBA" id="ARBA00004240"/>
    </source>
</evidence>
<keyword evidence="7 12" id="KW-0378">Hydrolase</keyword>
<reference evidence="18 19" key="1">
    <citation type="journal article" date="2018" name="BMC Genomics">
        <title>Comparative genome analyses reveal sequence features reflecting distinct modes of host-adaptation between dicot and monocot powdery mildew.</title>
        <authorList>
            <person name="Wu Y."/>
            <person name="Ma X."/>
            <person name="Pan Z."/>
            <person name="Kale S.D."/>
            <person name="Song Y."/>
            <person name="King H."/>
            <person name="Zhang Q."/>
            <person name="Presley C."/>
            <person name="Deng X."/>
            <person name="Wei C.I."/>
            <person name="Xiao S."/>
        </authorList>
    </citation>
    <scope>NUCLEOTIDE SEQUENCE [LARGE SCALE GENOMIC DNA]</scope>
    <source>
        <strain evidence="18">UCSC1</strain>
    </source>
</reference>
<name>A0A420IAG8_9PEZI</name>
<feature type="domain" description="Glycoside hydrolase family 31 TIM barrel" evidence="14">
    <location>
        <begin position="394"/>
        <end position="722"/>
    </location>
</feature>
<dbReference type="OrthoDB" id="3237269at2759"/>
<dbReference type="Pfam" id="PF17137">
    <property type="entry name" value="DUF5110"/>
    <property type="match status" value="1"/>
</dbReference>
<dbReference type="InterPro" id="IPR013780">
    <property type="entry name" value="Glyco_hydro_b"/>
</dbReference>
<feature type="domain" description="DUF5110" evidence="16">
    <location>
        <begin position="837"/>
        <end position="876"/>
    </location>
</feature>
<comment type="subcellular location">
    <subcellularLocation>
        <location evidence="2">Endoplasmic reticulum</location>
    </subcellularLocation>
</comment>
<dbReference type="AlphaFoldDB" id="A0A420IAG8"/>